<reference evidence="1 2" key="1">
    <citation type="journal article" date="2017" name="BMC Genomics">
        <title>Genomic analysis of methanogenic archaea reveals a shift towards energy conservation.</title>
        <authorList>
            <person name="Gilmore S.P."/>
            <person name="Henske J.K."/>
            <person name="Sexton J.A."/>
            <person name="Solomon K.V."/>
            <person name="Seppala S."/>
            <person name="Yoo J.I."/>
            <person name="Huyett L.M."/>
            <person name="Pressman A."/>
            <person name="Cogan J.Z."/>
            <person name="Kivenson V."/>
            <person name="Peng X."/>
            <person name="Tan Y."/>
            <person name="Valentine D.L."/>
            <person name="O'Malley M.A."/>
        </authorList>
    </citation>
    <scope>NUCLEOTIDE SEQUENCE [LARGE SCALE GENOMIC DNA]</scope>
    <source>
        <strain evidence="1 2">M.o.H.</strain>
    </source>
</reference>
<evidence type="ECO:0000313" key="1">
    <source>
        <dbReference type="EMBL" id="PAV04292.1"/>
    </source>
</evidence>
<proteinExistence type="predicted"/>
<sequence length="101" mass="11649">MHLCIKCGALFKGNPEDILKGCPECGSHFFEYYKDETETVEKERPQGESIETVMVHDHGIYELDLPTLLEDDSIIVSDEEGIYVVDINFLFKKKMNDKDNF</sequence>
<evidence type="ECO:0000313" key="2">
    <source>
        <dbReference type="Proteomes" id="UP000217784"/>
    </source>
</evidence>
<dbReference type="Pfam" id="PF09845">
    <property type="entry name" value="OapC"/>
    <property type="match status" value="1"/>
</dbReference>
<dbReference type="Proteomes" id="UP000217784">
    <property type="component" value="Unassembled WGS sequence"/>
</dbReference>
<dbReference type="EMBL" id="LMVM01000023">
    <property type="protein sequence ID" value="PAV04292.1"/>
    <property type="molecule type" value="Genomic_DNA"/>
</dbReference>
<dbReference type="InterPro" id="IPR018645">
    <property type="entry name" value="OapC-like"/>
</dbReference>
<dbReference type="AlphaFoldDB" id="A0A2A2H4G2"/>
<dbReference type="OrthoDB" id="78050at2157"/>
<gene>
    <name evidence="1" type="ORF">ASJ80_05440</name>
</gene>
<name>A0A2A2H4G2_METBR</name>
<dbReference type="RefSeq" id="WP_069585367.1">
    <property type="nucleotide sequence ID" value="NZ_LMVM01000023.1"/>
</dbReference>
<evidence type="ECO:0008006" key="3">
    <source>
        <dbReference type="Google" id="ProtNLM"/>
    </source>
</evidence>
<keyword evidence="2" id="KW-1185">Reference proteome</keyword>
<protein>
    <recommendedName>
        <fullName evidence="3">Zn-ribbon containing protein</fullName>
    </recommendedName>
</protein>
<organism evidence="1 2">
    <name type="scientific">Methanobacterium bryantii</name>
    <dbReference type="NCBI Taxonomy" id="2161"/>
    <lineage>
        <taxon>Archaea</taxon>
        <taxon>Methanobacteriati</taxon>
        <taxon>Methanobacteriota</taxon>
        <taxon>Methanomada group</taxon>
        <taxon>Methanobacteria</taxon>
        <taxon>Methanobacteriales</taxon>
        <taxon>Methanobacteriaceae</taxon>
        <taxon>Methanobacterium</taxon>
    </lineage>
</organism>
<comment type="caution">
    <text evidence="1">The sequence shown here is derived from an EMBL/GenBank/DDBJ whole genome shotgun (WGS) entry which is preliminary data.</text>
</comment>
<accession>A0A2A2H4G2</accession>